<dbReference type="InterPro" id="IPR024370">
    <property type="entry name" value="PBP_domain"/>
</dbReference>
<dbReference type="PANTHER" id="PTHR38431">
    <property type="entry name" value="BLL2305 PROTEIN"/>
    <property type="match status" value="1"/>
</dbReference>
<evidence type="ECO:0000259" key="1">
    <source>
        <dbReference type="Pfam" id="PF12727"/>
    </source>
</evidence>
<gene>
    <name evidence="2" type="ORF">Metus_1022</name>
</gene>
<dbReference type="Gene3D" id="3.40.190.10">
    <property type="entry name" value="Periplasmic binding protein-like II"/>
    <property type="match status" value="1"/>
</dbReference>
<dbReference type="InterPro" id="IPR036390">
    <property type="entry name" value="WH_DNA-bd_sf"/>
</dbReference>
<keyword evidence="2" id="KW-0808">Transferase</keyword>
<protein>
    <submittedName>
        <fullName evidence="2">Molybdopterin molybdenumtransferase</fullName>
    </submittedName>
</protein>
<dbReference type="InterPro" id="IPR036388">
    <property type="entry name" value="WH-like_DNA-bd_sf"/>
</dbReference>
<name>A0A444L627_METS7</name>
<reference evidence="2 3" key="1">
    <citation type="submission" date="2018-12" db="EMBL/GenBank/DDBJ databases">
        <title>The complete genome of the methanogenic archaea of the candidate phylum Verstraetearchaeota, obtained from the metagenome of underground thermal water.</title>
        <authorList>
            <person name="Kadnikov V.V."/>
            <person name="Mardanov A.V."/>
            <person name="Beletsky A.V."/>
            <person name="Karnachuk O.V."/>
            <person name="Ravin N.V."/>
        </authorList>
    </citation>
    <scope>NUCLEOTIDE SEQUENCE [LARGE SCALE GENOMIC DNA]</scope>
    <source>
        <strain evidence="2">Ch88</strain>
    </source>
</reference>
<accession>A0A444L627</accession>
<feature type="domain" description="PBP" evidence="1">
    <location>
        <begin position="134"/>
        <end position="317"/>
    </location>
</feature>
<evidence type="ECO:0000313" key="3">
    <source>
        <dbReference type="Proteomes" id="UP000288215"/>
    </source>
</evidence>
<dbReference type="AlphaFoldDB" id="A0A444L627"/>
<dbReference type="EMBL" id="RXGA01000003">
    <property type="protein sequence ID" value="RWX73048.1"/>
    <property type="molecule type" value="Genomic_DNA"/>
</dbReference>
<dbReference type="Gene3D" id="1.10.10.10">
    <property type="entry name" value="Winged helix-like DNA-binding domain superfamily/Winged helix DNA-binding domain"/>
    <property type="match status" value="1"/>
</dbReference>
<evidence type="ECO:0000313" key="2">
    <source>
        <dbReference type="EMBL" id="RWX73048.1"/>
    </source>
</evidence>
<dbReference type="Pfam" id="PF12727">
    <property type="entry name" value="PBP_like"/>
    <property type="match status" value="1"/>
</dbReference>
<organism evidence="2 3">
    <name type="scientific">Methanosuratincola subterraneus</name>
    <dbReference type="NCBI Taxonomy" id="2593994"/>
    <lineage>
        <taxon>Archaea</taxon>
        <taxon>Thermoproteota</taxon>
        <taxon>Methanosuratincolia</taxon>
        <taxon>Candidatus Methanomethylicales</taxon>
        <taxon>Candidatus Methanomethylicaceae</taxon>
        <taxon>Candidatus Methanosuratincola (ex Vanwonterghem et al. 2016)</taxon>
    </lineage>
</organism>
<dbReference type="SUPFAM" id="SSF46785">
    <property type="entry name" value="Winged helix' DNA-binding domain"/>
    <property type="match status" value="1"/>
</dbReference>
<dbReference type="SUPFAM" id="SSF53850">
    <property type="entry name" value="Periplasmic binding protein-like II"/>
    <property type="match status" value="1"/>
</dbReference>
<dbReference type="PANTHER" id="PTHR38431:SF1">
    <property type="entry name" value="BLL2305 PROTEIN"/>
    <property type="match status" value="1"/>
</dbReference>
<dbReference type="Proteomes" id="UP000288215">
    <property type="component" value="Unassembled WGS sequence"/>
</dbReference>
<comment type="caution">
    <text evidence="2">The sequence shown here is derived from an EMBL/GenBank/DDBJ whole genome shotgun (WGS) entry which is preliminary data.</text>
</comment>
<proteinExistence type="predicted"/>
<sequence length="345" mass="37950">MEPRFQVWLEEGGKYIIGEKEARVLEGIRSYGSLIAAAKSAGMTYAYAWNLIEELSARVGEEMVVARRGGGDGGGTALTAKGEELLERYLDLEARVGSYLGTRTKRVFREFRRSDLVIAGSSCIGVKLISGLIKGVSVEVAEVGSTAGITAVMIGEADLAGLHLYDDESGEYNTPFIKRFWQAGSAILIKGYLREQGFIVKRGNPKGLSSLRDLVQKRCRIANRNAGSGTRSILERLIIQEGIDPAELRGYEHELRTHEEVAKEVYEGRADAGIGLRGAAEALGLGFIKICDEEFDFVCDKRRLHKKGVQIFMNALRSEEFRDRLEQVPGLRCTPETGSIIEVKG</sequence>
<dbReference type="GO" id="GO:0016740">
    <property type="term" value="F:transferase activity"/>
    <property type="evidence" value="ECO:0007669"/>
    <property type="project" value="UniProtKB-KW"/>
</dbReference>